<keyword evidence="3" id="KW-1003">Cell membrane</keyword>
<proteinExistence type="inferred from homology"/>
<gene>
    <name evidence="9" type="ORF">QNA08_17610</name>
</gene>
<evidence type="ECO:0000313" key="9">
    <source>
        <dbReference type="EMBL" id="MDJ1160034.1"/>
    </source>
</evidence>
<sequence>MVPARLSLSARRALWAWAFLAVPIVFYVTIRLYPAVDAFVMSFTNWNIVGTRAFNGLDNYLRLFGDPRFWTVLRNTFVYLGAGLVVSMGLAFAVAYHLDKVRFGHGFLRALYFVPHITTAVAMAWVWRWFYQPVPVGLFNDLLVAVGLPQQPFLRSTGQALFAILAPAVWAGIGFQIVIFLAGLKAIPAHYYEAAALDGAGPWRVLFEITLPLLRPTVVFLTVTSSIAYLRIFDYVYAMTLGTGGPLDSTKPIVLMIFETAFKNFEMGYAAAQTVVLFLILLAISLLQLRLMDRRP</sequence>
<dbReference type="RefSeq" id="WP_283742036.1">
    <property type="nucleotide sequence ID" value="NZ_JASJEV010000016.1"/>
</dbReference>
<organism evidence="9 10">
    <name type="scientific">Chelatococcus albus</name>
    <dbReference type="NCBI Taxonomy" id="3047466"/>
    <lineage>
        <taxon>Bacteria</taxon>
        <taxon>Pseudomonadati</taxon>
        <taxon>Pseudomonadota</taxon>
        <taxon>Alphaproteobacteria</taxon>
        <taxon>Hyphomicrobiales</taxon>
        <taxon>Chelatococcaceae</taxon>
        <taxon>Chelatococcus</taxon>
    </lineage>
</organism>
<evidence type="ECO:0000256" key="4">
    <source>
        <dbReference type="ARBA" id="ARBA00022692"/>
    </source>
</evidence>
<dbReference type="Pfam" id="PF00528">
    <property type="entry name" value="BPD_transp_1"/>
    <property type="match status" value="1"/>
</dbReference>
<dbReference type="InterPro" id="IPR000515">
    <property type="entry name" value="MetI-like"/>
</dbReference>
<keyword evidence="10" id="KW-1185">Reference proteome</keyword>
<keyword evidence="6 7" id="KW-0472">Membrane</keyword>
<dbReference type="EMBL" id="JASJEV010000016">
    <property type="protein sequence ID" value="MDJ1160034.1"/>
    <property type="molecule type" value="Genomic_DNA"/>
</dbReference>
<dbReference type="Proteomes" id="UP001321492">
    <property type="component" value="Unassembled WGS sequence"/>
</dbReference>
<evidence type="ECO:0000256" key="3">
    <source>
        <dbReference type="ARBA" id="ARBA00022475"/>
    </source>
</evidence>
<comment type="similarity">
    <text evidence="7">Belongs to the binding-protein-dependent transport system permease family.</text>
</comment>
<evidence type="ECO:0000256" key="2">
    <source>
        <dbReference type="ARBA" id="ARBA00022448"/>
    </source>
</evidence>
<protein>
    <submittedName>
        <fullName evidence="9">Sugar ABC transporter permease</fullName>
    </submittedName>
</protein>
<evidence type="ECO:0000256" key="1">
    <source>
        <dbReference type="ARBA" id="ARBA00004651"/>
    </source>
</evidence>
<evidence type="ECO:0000256" key="7">
    <source>
        <dbReference type="RuleBase" id="RU363032"/>
    </source>
</evidence>
<feature type="transmembrane region" description="Helical" evidence="7">
    <location>
        <begin position="12"/>
        <end position="33"/>
    </location>
</feature>
<dbReference type="PROSITE" id="PS50928">
    <property type="entry name" value="ABC_TM1"/>
    <property type="match status" value="1"/>
</dbReference>
<dbReference type="CDD" id="cd06261">
    <property type="entry name" value="TM_PBP2"/>
    <property type="match status" value="1"/>
</dbReference>
<comment type="subcellular location">
    <subcellularLocation>
        <location evidence="1 7">Cell membrane</location>
        <topology evidence="1 7">Multi-pass membrane protein</topology>
    </subcellularLocation>
</comment>
<evidence type="ECO:0000259" key="8">
    <source>
        <dbReference type="PROSITE" id="PS50928"/>
    </source>
</evidence>
<dbReference type="SUPFAM" id="SSF161098">
    <property type="entry name" value="MetI-like"/>
    <property type="match status" value="1"/>
</dbReference>
<dbReference type="PANTHER" id="PTHR30193">
    <property type="entry name" value="ABC TRANSPORTER PERMEASE PROTEIN"/>
    <property type="match status" value="1"/>
</dbReference>
<feature type="transmembrane region" description="Helical" evidence="7">
    <location>
        <begin position="110"/>
        <end position="130"/>
    </location>
</feature>
<dbReference type="InterPro" id="IPR035906">
    <property type="entry name" value="MetI-like_sf"/>
</dbReference>
<feature type="transmembrane region" description="Helical" evidence="7">
    <location>
        <begin position="267"/>
        <end position="287"/>
    </location>
</feature>
<comment type="caution">
    <text evidence="9">The sequence shown here is derived from an EMBL/GenBank/DDBJ whole genome shotgun (WGS) entry which is preliminary data.</text>
</comment>
<reference evidence="9 10" key="1">
    <citation type="submission" date="2023-05" db="EMBL/GenBank/DDBJ databases">
        <title>Chelatococcus sp. nov., a moderately thermophilic bacterium isolated from hot spring microbial mat.</title>
        <authorList>
            <person name="Hu C.-J."/>
            <person name="Li W.-J."/>
        </authorList>
    </citation>
    <scope>NUCLEOTIDE SEQUENCE [LARGE SCALE GENOMIC DNA]</scope>
    <source>
        <strain evidence="9 10">SYSU G07232</strain>
    </source>
</reference>
<keyword evidence="4 7" id="KW-0812">Transmembrane</keyword>
<keyword evidence="5 7" id="KW-1133">Transmembrane helix</keyword>
<feature type="transmembrane region" description="Helical" evidence="7">
    <location>
        <begin position="77"/>
        <end position="98"/>
    </location>
</feature>
<evidence type="ECO:0000256" key="6">
    <source>
        <dbReference type="ARBA" id="ARBA00023136"/>
    </source>
</evidence>
<dbReference type="InterPro" id="IPR051393">
    <property type="entry name" value="ABC_transporter_permease"/>
</dbReference>
<dbReference type="Gene3D" id="1.10.3720.10">
    <property type="entry name" value="MetI-like"/>
    <property type="match status" value="1"/>
</dbReference>
<evidence type="ECO:0000256" key="5">
    <source>
        <dbReference type="ARBA" id="ARBA00022989"/>
    </source>
</evidence>
<keyword evidence="2 7" id="KW-0813">Transport</keyword>
<name>A0ABT7AKX8_9HYPH</name>
<evidence type="ECO:0000313" key="10">
    <source>
        <dbReference type="Proteomes" id="UP001321492"/>
    </source>
</evidence>
<feature type="domain" description="ABC transmembrane type-1" evidence="8">
    <location>
        <begin position="73"/>
        <end position="288"/>
    </location>
</feature>
<feature type="transmembrane region" description="Helical" evidence="7">
    <location>
        <begin position="160"/>
        <end position="184"/>
    </location>
</feature>
<accession>A0ABT7AKX8</accession>
<dbReference type="PANTHER" id="PTHR30193:SF37">
    <property type="entry name" value="INNER MEMBRANE ABC TRANSPORTER PERMEASE PROTEIN YCJO"/>
    <property type="match status" value="1"/>
</dbReference>
<feature type="transmembrane region" description="Helical" evidence="7">
    <location>
        <begin position="205"/>
        <end position="230"/>
    </location>
</feature>